<comment type="caution">
    <text evidence="10">The sequence shown here is derived from an EMBL/GenBank/DDBJ whole genome shotgun (WGS) entry which is preliminary data.</text>
</comment>
<dbReference type="RefSeq" id="WP_379288459.1">
    <property type="nucleotide sequence ID" value="NZ_JBHTIU010000039.1"/>
</dbReference>
<dbReference type="EMBL" id="JBHTIU010000039">
    <property type="protein sequence ID" value="MFD0869975.1"/>
    <property type="molecule type" value="Genomic_DNA"/>
</dbReference>
<keyword evidence="4 7" id="KW-0808">Transferase</keyword>
<dbReference type="PROSITE" id="PS01153">
    <property type="entry name" value="NOL1_NOP2_SUN"/>
    <property type="match status" value="1"/>
</dbReference>
<keyword evidence="11" id="KW-1185">Reference proteome</keyword>
<feature type="compositionally biased region" description="Basic and acidic residues" evidence="8">
    <location>
        <begin position="378"/>
        <end position="395"/>
    </location>
</feature>
<dbReference type="InterPro" id="IPR023267">
    <property type="entry name" value="RCMT"/>
</dbReference>
<keyword evidence="5 7" id="KW-0949">S-adenosyl-L-methionine</keyword>
<dbReference type="PRINTS" id="PR02008">
    <property type="entry name" value="RCMTFAMILY"/>
</dbReference>
<dbReference type="PROSITE" id="PS51686">
    <property type="entry name" value="SAM_MT_RSMB_NOP"/>
    <property type="match status" value="1"/>
</dbReference>
<dbReference type="Gene3D" id="3.40.50.150">
    <property type="entry name" value="Vaccinia Virus protein VP39"/>
    <property type="match status" value="1"/>
</dbReference>
<feature type="binding site" evidence="7">
    <location>
        <begin position="111"/>
        <end position="117"/>
    </location>
    <ligand>
        <name>S-adenosyl-L-methionine</name>
        <dbReference type="ChEBI" id="CHEBI:59789"/>
    </ligand>
</feature>
<evidence type="ECO:0000256" key="3">
    <source>
        <dbReference type="ARBA" id="ARBA00022603"/>
    </source>
</evidence>
<comment type="caution">
    <text evidence="7">Lacks conserved residue(s) required for the propagation of feature annotation.</text>
</comment>
<keyword evidence="3 7" id="KW-0489">Methyltransferase</keyword>
<dbReference type="InterPro" id="IPR018314">
    <property type="entry name" value="RsmB/NOL1/NOP2-like_CS"/>
</dbReference>
<dbReference type="InterPro" id="IPR027391">
    <property type="entry name" value="Nol1_Nop2_Fmu_2"/>
</dbReference>
<dbReference type="CDD" id="cd21147">
    <property type="entry name" value="RsmF_methylt_CTD1"/>
    <property type="match status" value="1"/>
</dbReference>
<dbReference type="InterPro" id="IPR031341">
    <property type="entry name" value="Methyltr_RsmF_N"/>
</dbReference>
<dbReference type="InterPro" id="IPR011023">
    <property type="entry name" value="Nop2p"/>
</dbReference>
<evidence type="ECO:0000256" key="2">
    <source>
        <dbReference type="ARBA" id="ARBA00022490"/>
    </source>
</evidence>
<dbReference type="Gene3D" id="3.30.70.1170">
    <property type="entry name" value="Sun protein, domain 3"/>
    <property type="match status" value="1"/>
</dbReference>
<feature type="binding site" evidence="7">
    <location>
        <position position="135"/>
    </location>
    <ligand>
        <name>S-adenosyl-L-methionine</name>
        <dbReference type="ChEBI" id="CHEBI:59789"/>
    </ligand>
</feature>
<keyword evidence="6 7" id="KW-0694">RNA-binding</keyword>
<dbReference type="InterPro" id="IPR031340">
    <property type="entry name" value="RsmF_methylt_CI"/>
</dbReference>
<organism evidence="10 11">
    <name type="scientific">Paenibacillus residui</name>
    <dbReference type="NCBI Taxonomy" id="629724"/>
    <lineage>
        <taxon>Bacteria</taxon>
        <taxon>Bacillati</taxon>
        <taxon>Bacillota</taxon>
        <taxon>Bacilli</taxon>
        <taxon>Bacillales</taxon>
        <taxon>Paenibacillaceae</taxon>
        <taxon>Paenibacillus</taxon>
    </lineage>
</organism>
<dbReference type="GO" id="GO:0032259">
    <property type="term" value="P:methylation"/>
    <property type="evidence" value="ECO:0007669"/>
    <property type="project" value="UniProtKB-KW"/>
</dbReference>
<reference evidence="11" key="1">
    <citation type="journal article" date="2019" name="Int. J. Syst. Evol. Microbiol.">
        <title>The Global Catalogue of Microorganisms (GCM) 10K type strain sequencing project: providing services to taxonomists for standard genome sequencing and annotation.</title>
        <authorList>
            <consortium name="The Broad Institute Genomics Platform"/>
            <consortium name="The Broad Institute Genome Sequencing Center for Infectious Disease"/>
            <person name="Wu L."/>
            <person name="Ma J."/>
        </authorList>
    </citation>
    <scope>NUCLEOTIDE SEQUENCE [LARGE SCALE GENOMIC DNA]</scope>
    <source>
        <strain evidence="11">CCUG 57263</strain>
    </source>
</reference>
<evidence type="ECO:0000256" key="7">
    <source>
        <dbReference type="PROSITE-ProRule" id="PRU01023"/>
    </source>
</evidence>
<dbReference type="Pfam" id="PF17126">
    <property type="entry name" value="RsmF_methylt_CI"/>
    <property type="match status" value="1"/>
</dbReference>
<dbReference type="Pfam" id="PF01189">
    <property type="entry name" value="Methyltr_RsmB-F"/>
    <property type="match status" value="1"/>
</dbReference>
<evidence type="ECO:0000256" key="4">
    <source>
        <dbReference type="ARBA" id="ARBA00022679"/>
    </source>
</evidence>
<gene>
    <name evidence="10" type="ORF">ACFQ03_12510</name>
</gene>
<dbReference type="PANTHER" id="PTHR22807">
    <property type="entry name" value="NOP2 YEAST -RELATED NOL1/NOP2/FMU SUN DOMAIN-CONTAINING"/>
    <property type="match status" value="1"/>
</dbReference>
<evidence type="ECO:0000259" key="9">
    <source>
        <dbReference type="PROSITE" id="PS51686"/>
    </source>
</evidence>
<feature type="region of interest" description="Disordered" evidence="8">
    <location>
        <begin position="364"/>
        <end position="395"/>
    </location>
</feature>
<protein>
    <submittedName>
        <fullName evidence="10">RsmF rRNA methyltransferase first C-terminal domain-containing protein</fullName>
    </submittedName>
</protein>
<proteinExistence type="inferred from homology"/>
<feature type="binding site" evidence="7">
    <location>
        <position position="180"/>
    </location>
    <ligand>
        <name>S-adenosyl-L-methionine</name>
        <dbReference type="ChEBI" id="CHEBI:59789"/>
    </ligand>
</feature>
<dbReference type="SUPFAM" id="SSF53335">
    <property type="entry name" value="S-adenosyl-L-methionine-dependent methyltransferases"/>
    <property type="match status" value="1"/>
</dbReference>
<evidence type="ECO:0000313" key="11">
    <source>
        <dbReference type="Proteomes" id="UP001597120"/>
    </source>
</evidence>
<dbReference type="PANTHER" id="PTHR22807:SF30">
    <property type="entry name" value="28S RRNA (CYTOSINE(4447)-C(5))-METHYLTRANSFERASE-RELATED"/>
    <property type="match status" value="1"/>
</dbReference>
<name>A0ABW3DD42_9BACL</name>
<dbReference type="CDD" id="cd02440">
    <property type="entry name" value="AdoMet_MTases"/>
    <property type="match status" value="1"/>
</dbReference>
<evidence type="ECO:0000256" key="8">
    <source>
        <dbReference type="SAM" id="MobiDB-lite"/>
    </source>
</evidence>
<feature type="active site" description="Nucleophile" evidence="7">
    <location>
        <position position="233"/>
    </location>
</feature>
<sequence length="545" mass="60099">MTIELPEAFIRKMKSLLKDEFQDFYSSYNDPRHYGVRINTLKVAAQQFATISPFALERVPWCPTGFYYPEGERPGKHPYYHAGLYYIQEPSAMLPVELLEIRPGDRVLDLCAAPGGKTTQIAAKLQGTGLVVANDNQAERVKALVKNVEMAGIRNAIVLNELPEKMITHFADYFDKILIDAPCSGEGMFRKEPEMAAQWEKHSVERCSALQKDILESAAMMLTEGGRIVYSTCTFSPEENEAMIVSFLKRHPEFRLVPVQAEGCSAGRADWSGPTSWKNDDGREGSGIPGPAPLPGTVRLWPHLVRGEGHFAAVLEKAHAAHAASADEAEERDVQASVYIRSADEHTLSVSHAGQIKVNAAAGRLARKAAGPGKRGHKEAEAGRSRRDKNGKGKPKETFMAATAAWEAFIKEHLTVHPPGELVVYGDRLYLTPAYPPALDGLKVSRPGWYVGTIRHNRFIPSHALAMGLKAEEAVRRVNLSSQSMEAVNYLRGDTLPVAEVDILRAGQCPAKGWCLVCIDGYAAGWGKWQDGILKNEYPPGWRMT</sequence>
<dbReference type="InterPro" id="IPR029063">
    <property type="entry name" value="SAM-dependent_MTases_sf"/>
</dbReference>
<feature type="domain" description="SAM-dependent MTase RsmB/NOP-type" evidence="9">
    <location>
        <begin position="24"/>
        <end position="318"/>
    </location>
</feature>
<evidence type="ECO:0000313" key="10">
    <source>
        <dbReference type="EMBL" id="MFD0869975.1"/>
    </source>
</evidence>
<accession>A0ABW3DD42</accession>
<feature type="region of interest" description="Disordered" evidence="8">
    <location>
        <begin position="267"/>
        <end position="293"/>
    </location>
</feature>
<comment type="similarity">
    <text evidence="1 7">Belongs to the class I-like SAM-binding methyltransferase superfamily. RsmB/NOP family.</text>
</comment>
<evidence type="ECO:0000256" key="1">
    <source>
        <dbReference type="ARBA" id="ARBA00007494"/>
    </source>
</evidence>
<keyword evidence="2" id="KW-0963">Cytoplasm</keyword>
<dbReference type="NCBIfam" id="TIGR00446">
    <property type="entry name" value="nop2p"/>
    <property type="match status" value="1"/>
</dbReference>
<evidence type="ECO:0000256" key="5">
    <source>
        <dbReference type="ARBA" id="ARBA00022691"/>
    </source>
</evidence>
<dbReference type="Pfam" id="PF17125">
    <property type="entry name" value="Methyltr_RsmF_N"/>
    <property type="match status" value="1"/>
</dbReference>
<evidence type="ECO:0000256" key="6">
    <source>
        <dbReference type="ARBA" id="ARBA00022884"/>
    </source>
</evidence>
<dbReference type="Proteomes" id="UP001597120">
    <property type="component" value="Unassembled WGS sequence"/>
</dbReference>
<dbReference type="GO" id="GO:0008168">
    <property type="term" value="F:methyltransferase activity"/>
    <property type="evidence" value="ECO:0007669"/>
    <property type="project" value="UniProtKB-KW"/>
</dbReference>
<dbReference type="Pfam" id="PF13636">
    <property type="entry name" value="Methyltranf_PUA"/>
    <property type="match status" value="1"/>
</dbReference>
<dbReference type="InterPro" id="IPR049560">
    <property type="entry name" value="MeTrfase_RsmB-F_NOP2_cat"/>
</dbReference>
<dbReference type="InterPro" id="IPR001678">
    <property type="entry name" value="MeTrfase_RsmB-F_NOP2_dom"/>
</dbReference>
<dbReference type="Gene3D" id="2.30.130.60">
    <property type="match status" value="1"/>
</dbReference>